<proteinExistence type="predicted"/>
<gene>
    <name evidence="1" type="ORF">METZ01_LOCUS313490</name>
</gene>
<dbReference type="EMBL" id="UINC01100518">
    <property type="protein sequence ID" value="SVC60636.1"/>
    <property type="molecule type" value="Genomic_DNA"/>
</dbReference>
<evidence type="ECO:0000313" key="1">
    <source>
        <dbReference type="EMBL" id="SVC60636.1"/>
    </source>
</evidence>
<protein>
    <submittedName>
        <fullName evidence="1">Uncharacterized protein</fullName>
    </submittedName>
</protein>
<organism evidence="1">
    <name type="scientific">marine metagenome</name>
    <dbReference type="NCBI Taxonomy" id="408172"/>
    <lineage>
        <taxon>unclassified sequences</taxon>
        <taxon>metagenomes</taxon>
        <taxon>ecological metagenomes</taxon>
    </lineage>
</organism>
<sequence>TYIGVSAGALDLANLDIDGGTDIGAAVVAADLFIVDDGAGGTNRKTTAARIKTFVEATAMAVTGNVTATGTVEPAGDTAASDSAAIGYTAAEGLILTGQGNTNDVTIKNDADADVLEIPTGTTNVTVVGDVTAGGNLIATGTVEPAGDTAASDNASIGYTSAEGIIITGQGSTNDVTVKNDADTTVFQIPTGTSILRLSDASTIDMSTPLLAGADHTYTGLSAQMLAGGAISAFDLVCVHTVTQEVVEADASAYATARVIGIAPAAISDTATGTILLHGFIRDDTWAWTAGSTLYLSETAGAMTHTAPSTDGAFVLVVGVALSPDVVYINPSMDVIEHA</sequence>
<feature type="non-terminal residue" evidence="1">
    <location>
        <position position="1"/>
    </location>
</feature>
<reference evidence="1" key="1">
    <citation type="submission" date="2018-05" db="EMBL/GenBank/DDBJ databases">
        <authorList>
            <person name="Lanie J.A."/>
            <person name="Ng W.-L."/>
            <person name="Kazmierczak K.M."/>
            <person name="Andrzejewski T.M."/>
            <person name="Davidsen T.M."/>
            <person name="Wayne K.J."/>
            <person name="Tettelin H."/>
            <person name="Glass J.I."/>
            <person name="Rusch D."/>
            <person name="Podicherti R."/>
            <person name="Tsui H.-C.T."/>
            <person name="Winkler M.E."/>
        </authorList>
    </citation>
    <scope>NUCLEOTIDE SEQUENCE</scope>
</reference>
<dbReference type="AlphaFoldDB" id="A0A382NHV1"/>
<accession>A0A382NHV1</accession>
<name>A0A382NHV1_9ZZZZ</name>